<proteinExistence type="predicted"/>
<feature type="non-terminal residue" evidence="2">
    <location>
        <position position="1"/>
    </location>
</feature>
<organism evidence="2 3">
    <name type="scientific">Leclercia adecarboxylata</name>
    <dbReference type="NCBI Taxonomy" id="83655"/>
    <lineage>
        <taxon>Bacteria</taxon>
        <taxon>Pseudomonadati</taxon>
        <taxon>Pseudomonadota</taxon>
        <taxon>Gammaproteobacteria</taxon>
        <taxon>Enterobacterales</taxon>
        <taxon>Enterobacteriaceae</taxon>
        <taxon>Leclercia</taxon>
    </lineage>
</organism>
<dbReference type="PANTHER" id="PTHR36251">
    <property type="entry name" value="FELS-1 PROPHAGE HOST SPECIFICITY PROTEIN-RELATED"/>
    <property type="match status" value="1"/>
</dbReference>
<dbReference type="AlphaFoldDB" id="A0A9X3YG89"/>
<dbReference type="Proteomes" id="UP001149314">
    <property type="component" value="Unassembled WGS sequence"/>
</dbReference>
<dbReference type="PANTHER" id="PTHR36251:SF2">
    <property type="entry name" value="GIFSY-2 PROPHAGE HOST SPECIFICITY PROTEIN J, PHAGE LAMBDA"/>
    <property type="match status" value="1"/>
</dbReference>
<protein>
    <submittedName>
        <fullName evidence="2">Host specificity protein</fullName>
    </submittedName>
</protein>
<reference evidence="2" key="1">
    <citation type="journal article" date="2023" name="Genes Genomics">
        <title>Genomic insights of Leclercia adecarboxylata strains linked to an outbreak in public hospitals in Mexico.</title>
        <authorList>
            <person name="Barrios-Villa E."/>
            <person name="Pacheco-Flores B."/>
            <person name="Lozano-Zarain P."/>
            <person name="Del Campo-Ortega R."/>
            <person name="de Jesus Ascencio-Montiel I."/>
            <person name="Gonzalez-Leon M."/>
            <person name="Camorlinga-Ponce M."/>
            <person name="Gaytan Cervantes F.J."/>
            <person name="Gonzalez Torres C."/>
            <person name="Aguilar E."/>
            <person name="Gonzalez Ibarra J."/>
            <person name="Torres Lopez F.J."/>
            <person name="Rosas-Vargas H."/>
            <person name="Gonzalez-Bonilla C.R."/>
            <person name="Del Carmen Rocha-Gracia R."/>
        </authorList>
    </citation>
    <scope>NUCLEOTIDE SEQUENCE</scope>
    <source>
        <strain evidence="2">Lac40</strain>
    </source>
</reference>
<dbReference type="Pfam" id="PF24801">
    <property type="entry name" value="FNIII-A_GpJ"/>
    <property type="match status" value="1"/>
</dbReference>
<dbReference type="InterPro" id="IPR053171">
    <property type="entry name" value="Viral_Tip_Attach_Protein"/>
</dbReference>
<evidence type="ECO:0000313" key="3">
    <source>
        <dbReference type="Proteomes" id="UP001149314"/>
    </source>
</evidence>
<sequence>TTTQYERSHRIDLPAGTQWQVRIRRLTPNANSSTISDIVNVLSMTEVIDAKLRYPNCALAAVEVDASQFQNIPTRSYRIWGRVVSIPSNYDPMTRSYSGIWDGTFKSGWTNNPAWAFFDMVTNDRFGLG</sequence>
<dbReference type="EMBL" id="JAOURS010000369">
    <property type="protein sequence ID" value="MDC6641818.1"/>
    <property type="molecule type" value="Genomic_DNA"/>
</dbReference>
<gene>
    <name evidence="2" type="ORF">OEZ79_27035</name>
</gene>
<feature type="non-terminal residue" evidence="2">
    <location>
        <position position="129"/>
    </location>
</feature>
<evidence type="ECO:0000259" key="1">
    <source>
        <dbReference type="Pfam" id="PF24801"/>
    </source>
</evidence>
<name>A0A9X3YG89_9ENTR</name>
<dbReference type="InterPro" id="IPR055385">
    <property type="entry name" value="GpJ_HDII-ins2"/>
</dbReference>
<evidence type="ECO:0000313" key="2">
    <source>
        <dbReference type="EMBL" id="MDC6641818.1"/>
    </source>
</evidence>
<accession>A0A9X3YG89</accession>
<feature type="domain" description="Tip attachment protein J HDII-ins2" evidence="1">
    <location>
        <begin position="1"/>
        <end position="50"/>
    </location>
</feature>
<comment type="caution">
    <text evidence="2">The sequence shown here is derived from an EMBL/GenBank/DDBJ whole genome shotgun (WGS) entry which is preliminary data.</text>
</comment>